<accession>A0A6A7AQD2</accession>
<organism evidence="2 3">
    <name type="scientific">Plenodomus tracheiphilus IPT5</name>
    <dbReference type="NCBI Taxonomy" id="1408161"/>
    <lineage>
        <taxon>Eukaryota</taxon>
        <taxon>Fungi</taxon>
        <taxon>Dikarya</taxon>
        <taxon>Ascomycota</taxon>
        <taxon>Pezizomycotina</taxon>
        <taxon>Dothideomycetes</taxon>
        <taxon>Pleosporomycetidae</taxon>
        <taxon>Pleosporales</taxon>
        <taxon>Pleosporineae</taxon>
        <taxon>Leptosphaeriaceae</taxon>
        <taxon>Plenodomus</taxon>
    </lineage>
</organism>
<feature type="compositionally biased region" description="Low complexity" evidence="1">
    <location>
        <begin position="23"/>
        <end position="43"/>
    </location>
</feature>
<feature type="compositionally biased region" description="Polar residues" evidence="1">
    <location>
        <begin position="108"/>
        <end position="118"/>
    </location>
</feature>
<proteinExistence type="predicted"/>
<dbReference type="AlphaFoldDB" id="A0A6A7AQD2"/>
<feature type="region of interest" description="Disordered" evidence="1">
    <location>
        <begin position="1"/>
        <end position="128"/>
    </location>
</feature>
<evidence type="ECO:0000313" key="2">
    <source>
        <dbReference type="EMBL" id="KAF2844379.1"/>
    </source>
</evidence>
<dbReference type="EMBL" id="MU006384">
    <property type="protein sequence ID" value="KAF2844379.1"/>
    <property type="molecule type" value="Genomic_DNA"/>
</dbReference>
<reference evidence="2" key="1">
    <citation type="submission" date="2020-01" db="EMBL/GenBank/DDBJ databases">
        <authorList>
            <consortium name="DOE Joint Genome Institute"/>
            <person name="Haridas S."/>
            <person name="Albert R."/>
            <person name="Binder M."/>
            <person name="Bloem J."/>
            <person name="Labutti K."/>
            <person name="Salamov A."/>
            <person name="Andreopoulos B."/>
            <person name="Baker S.E."/>
            <person name="Barry K."/>
            <person name="Bills G."/>
            <person name="Bluhm B.H."/>
            <person name="Cannon C."/>
            <person name="Castanera R."/>
            <person name="Culley D.E."/>
            <person name="Daum C."/>
            <person name="Ezra D."/>
            <person name="Gonzalez J.B."/>
            <person name="Henrissat B."/>
            <person name="Kuo A."/>
            <person name="Liang C."/>
            <person name="Lipzen A."/>
            <person name="Lutzoni F."/>
            <person name="Magnuson J."/>
            <person name="Mondo S."/>
            <person name="Nolan M."/>
            <person name="Ohm R."/>
            <person name="Pangilinan J."/>
            <person name="Park H.-J."/>
            <person name="Ramirez L."/>
            <person name="Alfaro M."/>
            <person name="Sun H."/>
            <person name="Tritt A."/>
            <person name="Yoshinaga Y."/>
            <person name="Zwiers L.-H."/>
            <person name="Turgeon B.G."/>
            <person name="Goodwin S.B."/>
            <person name="Spatafora J.W."/>
            <person name="Crous P.W."/>
            <person name="Grigoriev I.V."/>
        </authorList>
    </citation>
    <scope>NUCLEOTIDE SEQUENCE</scope>
    <source>
        <strain evidence="2">IPT5</strain>
    </source>
</reference>
<name>A0A6A7AQD2_9PLEO</name>
<gene>
    <name evidence="2" type="ORF">T440DRAFT_523543</name>
</gene>
<feature type="compositionally biased region" description="Polar residues" evidence="1">
    <location>
        <begin position="46"/>
        <end position="63"/>
    </location>
</feature>
<evidence type="ECO:0000313" key="3">
    <source>
        <dbReference type="Proteomes" id="UP000799423"/>
    </source>
</evidence>
<dbReference type="Proteomes" id="UP000799423">
    <property type="component" value="Unassembled WGS sequence"/>
</dbReference>
<evidence type="ECO:0000256" key="1">
    <source>
        <dbReference type="SAM" id="MobiDB-lite"/>
    </source>
</evidence>
<sequence>MSGQEGGEGEAKAAYDMRPYYHPTPEAATKTATPPGTAVTAIPRSRPNQAGVPSQNTQIVRNRSQTRRGQKQTNTGHTVNLTEQENPPTQRPQRSITRTRRALEIIENNAQLTQSGDQQMDIDLDMEA</sequence>
<keyword evidence="3" id="KW-1185">Reference proteome</keyword>
<feature type="compositionally biased region" description="Polar residues" evidence="1">
    <location>
        <begin position="71"/>
        <end position="96"/>
    </location>
</feature>
<dbReference type="OrthoDB" id="3856898at2759"/>
<protein>
    <submittedName>
        <fullName evidence="2">Uncharacterized protein</fullName>
    </submittedName>
</protein>